<sequence length="757" mass="82212">MDELMIERRFAWLCYIDIKAVGISTEKLQYGEYPLLCSVTYNPCQAIFANCCGALMQGQKSAIGSLPDTLGFDHGSASSDVGLDQQVCWNNMRNSSQNHLSDYISPSNTSITFLNSTTQVGENLSGWTMGESSSSAGAGPVMEEQQYEPASILSLNDFNVTLRSNQIANGPLFLQSSSSDSIPRDLDINSGFAGHDANDCQVMERPGEYNPGSSETVRVPSASNSNPFGVASGSGGFLEDEHDGRPGCSLEGRRLSCKRKALEGNVGQSSGSSSHFQRSESSVWHTVPSRYNTGSSLSISTASDSTLGVGPPEQIIPRLGLGVDRAASDSSPALSAVENAESSRRNYRVRMNSPHQQDSPPANIFSVGNAAAHMDIYHSSRLIPGYNLLDLRPMPIVDNASPQGQPVVHVPALRRNLQSSRWNRSSSSRPARSLSSVFPGERDDTVSHEEPNSRSIPRNISEHPMFVPATEMRSSAQNPINWSLAGGNISVANNVASTSRTGSSSGVNPSSAPNLVPHRNPPQYPRRLSELVRRSLLSSTISESGGQSSNFSPPRSGTSASSQEMATSTGAGNQGHHLPHSRSALLLDRQSDGSFGIPYSLRTLAAASEGRSRLVSEIRNVLDLMRRGEGLRLEDVMILDQSVFFGMADSRDRYRDMRLDVDNMSYEELLALEERIGFVSTGLGEETILKRLKKRKYVSIMADQLETEPCCICQEEYVNGEDLGALECGHDFHTQCIKQWLMHKNLCPICKTTAMVT</sequence>
<accession>A0AA88W592</accession>
<dbReference type="PANTHER" id="PTHR22937">
    <property type="entry name" value="E3 UBIQUITIN-PROTEIN LIGASE RNF165"/>
    <property type="match status" value="1"/>
</dbReference>
<protein>
    <recommendedName>
        <fullName evidence="3">RING-type E3 ubiquitin transferase</fullName>
        <ecNumber evidence="3">2.3.2.27</ecNumber>
    </recommendedName>
</protein>
<dbReference type="InterPro" id="IPR001841">
    <property type="entry name" value="Znf_RING"/>
</dbReference>
<feature type="region of interest" description="Disordered" evidence="10">
    <location>
        <begin position="496"/>
        <end position="524"/>
    </location>
</feature>
<proteinExistence type="predicted"/>
<feature type="compositionally biased region" description="Polar residues" evidence="10">
    <location>
        <begin position="550"/>
        <end position="571"/>
    </location>
</feature>
<evidence type="ECO:0000256" key="5">
    <source>
        <dbReference type="ARBA" id="ARBA00022723"/>
    </source>
</evidence>
<dbReference type="FunFam" id="3.30.40.10:FF:000309">
    <property type="entry name" value="E3 ubiquitin-protein ligase MBR2"/>
    <property type="match status" value="1"/>
</dbReference>
<feature type="region of interest" description="Disordered" evidence="10">
    <location>
        <begin position="539"/>
        <end position="579"/>
    </location>
</feature>
<dbReference type="GO" id="GO:0061630">
    <property type="term" value="F:ubiquitin protein ligase activity"/>
    <property type="evidence" value="ECO:0007669"/>
    <property type="project" value="UniProtKB-EC"/>
</dbReference>
<feature type="compositionally biased region" description="Low complexity" evidence="10">
    <location>
        <begin position="269"/>
        <end position="282"/>
    </location>
</feature>
<evidence type="ECO:0000256" key="1">
    <source>
        <dbReference type="ARBA" id="ARBA00000900"/>
    </source>
</evidence>
<dbReference type="Proteomes" id="UP001188597">
    <property type="component" value="Unassembled WGS sequence"/>
</dbReference>
<name>A0AA88W592_9ASTE</name>
<dbReference type="AlphaFoldDB" id="A0AA88W592"/>
<gene>
    <name evidence="12" type="ORF">RJ639_004906</name>
</gene>
<evidence type="ECO:0000256" key="10">
    <source>
        <dbReference type="SAM" id="MobiDB-lite"/>
    </source>
</evidence>
<feature type="region of interest" description="Disordered" evidence="10">
    <location>
        <begin position="264"/>
        <end position="283"/>
    </location>
</feature>
<feature type="compositionally biased region" description="Polar residues" evidence="10">
    <location>
        <begin position="496"/>
        <end position="513"/>
    </location>
</feature>
<evidence type="ECO:0000256" key="7">
    <source>
        <dbReference type="ARBA" id="ARBA00022786"/>
    </source>
</evidence>
<dbReference type="GO" id="GO:0010228">
    <property type="term" value="P:vegetative to reproductive phase transition of meristem"/>
    <property type="evidence" value="ECO:0007669"/>
    <property type="project" value="UniProtKB-ARBA"/>
</dbReference>
<feature type="region of interest" description="Disordered" evidence="10">
    <location>
        <begin position="419"/>
        <end position="463"/>
    </location>
</feature>
<evidence type="ECO:0000313" key="13">
    <source>
        <dbReference type="Proteomes" id="UP001188597"/>
    </source>
</evidence>
<evidence type="ECO:0000256" key="6">
    <source>
        <dbReference type="ARBA" id="ARBA00022771"/>
    </source>
</evidence>
<dbReference type="EC" id="2.3.2.27" evidence="3"/>
<feature type="domain" description="RING-type" evidence="11">
    <location>
        <begin position="710"/>
        <end position="751"/>
    </location>
</feature>
<evidence type="ECO:0000256" key="9">
    <source>
        <dbReference type="PROSITE-ProRule" id="PRU00175"/>
    </source>
</evidence>
<keyword evidence="4" id="KW-0808">Transferase</keyword>
<comment type="caution">
    <text evidence="12">The sequence shown here is derived from an EMBL/GenBank/DDBJ whole genome shotgun (WGS) entry which is preliminary data.</text>
</comment>
<keyword evidence="7" id="KW-0833">Ubl conjugation pathway</keyword>
<feature type="compositionally biased region" description="Low complexity" evidence="10">
    <location>
        <begin position="419"/>
        <end position="436"/>
    </location>
</feature>
<keyword evidence="6 9" id="KW-0863">Zinc-finger</keyword>
<dbReference type="PROSITE" id="PS50089">
    <property type="entry name" value="ZF_RING_2"/>
    <property type="match status" value="1"/>
</dbReference>
<evidence type="ECO:0000313" key="12">
    <source>
        <dbReference type="EMBL" id="KAK3019923.1"/>
    </source>
</evidence>
<comment type="catalytic activity">
    <reaction evidence="1">
        <text>S-ubiquitinyl-[E2 ubiquitin-conjugating enzyme]-L-cysteine + [acceptor protein]-L-lysine = [E2 ubiquitin-conjugating enzyme]-L-cysteine + N(6)-ubiquitinyl-[acceptor protein]-L-lysine.</text>
        <dbReference type="EC" id="2.3.2.27"/>
    </reaction>
</comment>
<dbReference type="PANTHER" id="PTHR22937:SF224">
    <property type="entry name" value="E3 UBIQUITIN-PROTEIN LIGASE MBR1-RELATED"/>
    <property type="match status" value="1"/>
</dbReference>
<evidence type="ECO:0000256" key="8">
    <source>
        <dbReference type="ARBA" id="ARBA00022833"/>
    </source>
</evidence>
<evidence type="ECO:0000256" key="2">
    <source>
        <dbReference type="ARBA" id="ARBA00004906"/>
    </source>
</evidence>
<feature type="region of interest" description="Disordered" evidence="10">
    <location>
        <begin position="204"/>
        <end position="246"/>
    </location>
</feature>
<keyword evidence="13" id="KW-1185">Reference proteome</keyword>
<organism evidence="12 13">
    <name type="scientific">Escallonia herrerae</name>
    <dbReference type="NCBI Taxonomy" id="1293975"/>
    <lineage>
        <taxon>Eukaryota</taxon>
        <taxon>Viridiplantae</taxon>
        <taxon>Streptophyta</taxon>
        <taxon>Embryophyta</taxon>
        <taxon>Tracheophyta</taxon>
        <taxon>Spermatophyta</taxon>
        <taxon>Magnoliopsida</taxon>
        <taxon>eudicotyledons</taxon>
        <taxon>Gunneridae</taxon>
        <taxon>Pentapetalae</taxon>
        <taxon>asterids</taxon>
        <taxon>campanulids</taxon>
        <taxon>Escalloniales</taxon>
        <taxon>Escalloniaceae</taxon>
        <taxon>Escallonia</taxon>
    </lineage>
</organism>
<keyword evidence="8" id="KW-0862">Zinc</keyword>
<dbReference type="Pfam" id="PF13639">
    <property type="entry name" value="zf-RING_2"/>
    <property type="match status" value="1"/>
</dbReference>
<dbReference type="GO" id="GO:0008270">
    <property type="term" value="F:zinc ion binding"/>
    <property type="evidence" value="ECO:0007669"/>
    <property type="project" value="UniProtKB-KW"/>
</dbReference>
<dbReference type="InterPro" id="IPR045191">
    <property type="entry name" value="MBR1/2-like"/>
</dbReference>
<feature type="compositionally biased region" description="Basic and acidic residues" evidence="10">
    <location>
        <begin position="440"/>
        <end position="452"/>
    </location>
</feature>
<feature type="compositionally biased region" description="Polar residues" evidence="10">
    <location>
        <begin position="211"/>
        <end position="227"/>
    </location>
</feature>
<dbReference type="GO" id="GO:0043161">
    <property type="term" value="P:proteasome-mediated ubiquitin-dependent protein catabolic process"/>
    <property type="evidence" value="ECO:0007669"/>
    <property type="project" value="UniProtKB-ARBA"/>
</dbReference>
<keyword evidence="5" id="KW-0479">Metal-binding</keyword>
<comment type="pathway">
    <text evidence="2">Protein modification; protein ubiquitination.</text>
</comment>
<reference evidence="12" key="1">
    <citation type="submission" date="2022-12" db="EMBL/GenBank/DDBJ databases">
        <title>Draft genome assemblies for two species of Escallonia (Escalloniales).</title>
        <authorList>
            <person name="Chanderbali A."/>
            <person name="Dervinis C."/>
            <person name="Anghel I."/>
            <person name="Soltis D."/>
            <person name="Soltis P."/>
            <person name="Zapata F."/>
        </authorList>
    </citation>
    <scope>NUCLEOTIDE SEQUENCE</scope>
    <source>
        <strain evidence="12">UCBG64.0493</strain>
        <tissue evidence="12">Leaf</tissue>
    </source>
</reference>
<dbReference type="SMART" id="SM00184">
    <property type="entry name" value="RING"/>
    <property type="match status" value="1"/>
</dbReference>
<evidence type="ECO:0000259" key="11">
    <source>
        <dbReference type="PROSITE" id="PS50089"/>
    </source>
</evidence>
<feature type="compositionally biased region" description="Low complexity" evidence="10">
    <location>
        <begin position="539"/>
        <end position="549"/>
    </location>
</feature>
<dbReference type="Gene3D" id="3.30.40.10">
    <property type="entry name" value="Zinc/RING finger domain, C3HC4 (zinc finger)"/>
    <property type="match status" value="1"/>
</dbReference>
<dbReference type="SUPFAM" id="SSF57850">
    <property type="entry name" value="RING/U-box"/>
    <property type="match status" value="1"/>
</dbReference>
<feature type="region of interest" description="Disordered" evidence="10">
    <location>
        <begin position="327"/>
        <end position="363"/>
    </location>
</feature>
<dbReference type="InterPro" id="IPR013083">
    <property type="entry name" value="Znf_RING/FYVE/PHD"/>
</dbReference>
<dbReference type="EMBL" id="JAVXUP010000844">
    <property type="protein sequence ID" value="KAK3019923.1"/>
    <property type="molecule type" value="Genomic_DNA"/>
</dbReference>
<evidence type="ECO:0000256" key="4">
    <source>
        <dbReference type="ARBA" id="ARBA00022679"/>
    </source>
</evidence>
<evidence type="ECO:0000256" key="3">
    <source>
        <dbReference type="ARBA" id="ARBA00012483"/>
    </source>
</evidence>